<sequence>VTVTIPYGKMFNTTNGFDPLDSSSKGKIHGSNLSSRNIEISNGRERDVDISNSINS</sequence>
<evidence type="ECO:0000313" key="1">
    <source>
        <dbReference type="EMBL" id="MBA0686790.1"/>
    </source>
</evidence>
<comment type="caution">
    <text evidence="1">The sequence shown here is derived from an EMBL/GenBank/DDBJ whole genome shotgun (WGS) entry which is preliminary data.</text>
</comment>
<dbReference type="AlphaFoldDB" id="A0A7J8XI95"/>
<evidence type="ECO:0000313" key="2">
    <source>
        <dbReference type="Proteomes" id="UP000593577"/>
    </source>
</evidence>
<protein>
    <submittedName>
        <fullName evidence="1">Uncharacterized protein</fullName>
    </submittedName>
</protein>
<name>A0A7J8XI95_GOSAI</name>
<dbReference type="Proteomes" id="UP000593577">
    <property type="component" value="Unassembled WGS sequence"/>
</dbReference>
<proteinExistence type="predicted"/>
<reference evidence="1 2" key="1">
    <citation type="journal article" date="2019" name="Genome Biol. Evol.">
        <title>Insights into the evolution of the New World diploid cottons (Gossypium, subgenus Houzingenia) based on genome sequencing.</title>
        <authorList>
            <person name="Grover C.E."/>
            <person name="Arick M.A. 2nd"/>
            <person name="Thrash A."/>
            <person name="Conover J.L."/>
            <person name="Sanders W.S."/>
            <person name="Peterson D.G."/>
            <person name="Frelichowski J.E."/>
            <person name="Scheffler J.A."/>
            <person name="Scheffler B.E."/>
            <person name="Wendel J.F."/>
        </authorList>
    </citation>
    <scope>NUCLEOTIDE SEQUENCE [LARGE SCALE GENOMIC DNA]</scope>
    <source>
        <strain evidence="1">185</strain>
        <tissue evidence="1">Leaf</tissue>
    </source>
</reference>
<dbReference type="EMBL" id="JABFAA010000007">
    <property type="protein sequence ID" value="MBA0686790.1"/>
    <property type="molecule type" value="Genomic_DNA"/>
</dbReference>
<feature type="non-terminal residue" evidence="1">
    <location>
        <position position="1"/>
    </location>
</feature>
<accession>A0A7J8XI95</accession>
<keyword evidence="2" id="KW-1185">Reference proteome</keyword>
<organism evidence="1 2">
    <name type="scientific">Gossypium aridum</name>
    <name type="common">American cotton</name>
    <name type="synonym">Erioxylum aridum</name>
    <dbReference type="NCBI Taxonomy" id="34290"/>
    <lineage>
        <taxon>Eukaryota</taxon>
        <taxon>Viridiplantae</taxon>
        <taxon>Streptophyta</taxon>
        <taxon>Embryophyta</taxon>
        <taxon>Tracheophyta</taxon>
        <taxon>Spermatophyta</taxon>
        <taxon>Magnoliopsida</taxon>
        <taxon>eudicotyledons</taxon>
        <taxon>Gunneridae</taxon>
        <taxon>Pentapetalae</taxon>
        <taxon>rosids</taxon>
        <taxon>malvids</taxon>
        <taxon>Malvales</taxon>
        <taxon>Malvaceae</taxon>
        <taxon>Malvoideae</taxon>
        <taxon>Gossypium</taxon>
    </lineage>
</organism>
<gene>
    <name evidence="1" type="ORF">Goari_014370</name>
</gene>